<feature type="domain" description="EF-hand" evidence="17">
    <location>
        <begin position="107"/>
        <end position="142"/>
    </location>
</feature>
<comment type="subcellular location">
    <subcellularLocation>
        <location evidence="2">Cell membrane</location>
    </subcellularLocation>
    <subcellularLocation>
        <location evidence="3">Cytoplasm</location>
    </subcellularLocation>
    <subcellularLocation>
        <location evidence="1">Nucleus</location>
    </subcellularLocation>
</comment>
<evidence type="ECO:0000256" key="6">
    <source>
        <dbReference type="ARBA" id="ARBA00022490"/>
    </source>
</evidence>
<dbReference type="InterPro" id="IPR011992">
    <property type="entry name" value="EF-hand-dom_pair"/>
</dbReference>
<keyword evidence="10" id="KW-0677">Repeat</keyword>
<keyword evidence="12" id="KW-0653">Protein transport</keyword>
<keyword evidence="18" id="KW-1185">Reference proteome</keyword>
<dbReference type="Gene3D" id="1.10.238.10">
    <property type="entry name" value="EF-hand"/>
    <property type="match status" value="1"/>
</dbReference>
<dbReference type="WBParaSite" id="Pan_g3592.t1">
    <property type="protein sequence ID" value="Pan_g3592.t1"/>
    <property type="gene ID" value="Pan_g3592"/>
</dbReference>
<proteinExistence type="inferred from homology"/>
<dbReference type="SMART" id="SM00054">
    <property type="entry name" value="EFh"/>
    <property type="match status" value="2"/>
</dbReference>
<keyword evidence="9" id="KW-0479">Metal-binding</keyword>
<keyword evidence="14" id="KW-0539">Nucleus</keyword>
<name>A0A7E4VWG1_PANRE</name>
<dbReference type="AlphaFoldDB" id="A0A7E4VWG1"/>
<keyword evidence="7" id="KW-0597">Phosphoprotein</keyword>
<evidence type="ECO:0000256" key="5">
    <source>
        <dbReference type="ARBA" id="ARBA00022475"/>
    </source>
</evidence>
<evidence type="ECO:0000256" key="15">
    <source>
        <dbReference type="ARBA" id="ARBA00023288"/>
    </source>
</evidence>
<dbReference type="GO" id="GO:0015031">
    <property type="term" value="P:protein transport"/>
    <property type="evidence" value="ECO:0007669"/>
    <property type="project" value="UniProtKB-KW"/>
</dbReference>
<dbReference type="GO" id="GO:0005509">
    <property type="term" value="F:calcium ion binding"/>
    <property type="evidence" value="ECO:0007669"/>
    <property type="project" value="InterPro"/>
</dbReference>
<evidence type="ECO:0000313" key="18">
    <source>
        <dbReference type="Proteomes" id="UP000492821"/>
    </source>
</evidence>
<keyword evidence="13" id="KW-0472">Membrane</keyword>
<evidence type="ECO:0000256" key="2">
    <source>
        <dbReference type="ARBA" id="ARBA00004236"/>
    </source>
</evidence>
<evidence type="ECO:0000256" key="11">
    <source>
        <dbReference type="ARBA" id="ARBA00022837"/>
    </source>
</evidence>
<dbReference type="PROSITE" id="PS50222">
    <property type="entry name" value="EF_HAND_2"/>
    <property type="match status" value="2"/>
</dbReference>
<evidence type="ECO:0000313" key="19">
    <source>
        <dbReference type="WBParaSite" id="Pan_g3592.t1"/>
    </source>
</evidence>
<dbReference type="InterPro" id="IPR002048">
    <property type="entry name" value="EF_hand_dom"/>
</dbReference>
<comment type="similarity">
    <text evidence="16">Belongs to the calcineurin regulatory subunit family. CHP subfamily.</text>
</comment>
<dbReference type="CDD" id="cd00051">
    <property type="entry name" value="EFh"/>
    <property type="match status" value="1"/>
</dbReference>
<dbReference type="PANTHER" id="PTHR46002">
    <property type="entry name" value="EG:114D9.1 PROTEIN-RELATED"/>
    <property type="match status" value="1"/>
</dbReference>
<evidence type="ECO:0000256" key="13">
    <source>
        <dbReference type="ARBA" id="ARBA00023136"/>
    </source>
</evidence>
<evidence type="ECO:0000259" key="17">
    <source>
        <dbReference type="PROSITE" id="PS50222"/>
    </source>
</evidence>
<evidence type="ECO:0000256" key="3">
    <source>
        <dbReference type="ARBA" id="ARBA00004496"/>
    </source>
</evidence>
<dbReference type="GO" id="GO:0005737">
    <property type="term" value="C:cytoplasm"/>
    <property type="evidence" value="ECO:0007669"/>
    <property type="project" value="UniProtKB-SubCell"/>
</dbReference>
<keyword evidence="11" id="KW-0106">Calcium</keyword>
<dbReference type="Pfam" id="PF13499">
    <property type="entry name" value="EF-hand_7"/>
    <property type="match status" value="1"/>
</dbReference>
<organism evidence="18 19">
    <name type="scientific">Panagrellus redivivus</name>
    <name type="common">Microworm</name>
    <dbReference type="NCBI Taxonomy" id="6233"/>
    <lineage>
        <taxon>Eukaryota</taxon>
        <taxon>Metazoa</taxon>
        <taxon>Ecdysozoa</taxon>
        <taxon>Nematoda</taxon>
        <taxon>Chromadorea</taxon>
        <taxon>Rhabditida</taxon>
        <taxon>Tylenchina</taxon>
        <taxon>Panagrolaimomorpha</taxon>
        <taxon>Panagrolaimoidea</taxon>
        <taxon>Panagrolaimidae</taxon>
        <taxon>Panagrellus</taxon>
    </lineage>
</organism>
<dbReference type="SUPFAM" id="SSF47473">
    <property type="entry name" value="EF-hand"/>
    <property type="match status" value="1"/>
</dbReference>
<keyword evidence="6" id="KW-0963">Cytoplasm</keyword>
<protein>
    <submittedName>
        <fullName evidence="19">Ca2+ sensor ef-hand superfamily</fullName>
    </submittedName>
</protein>
<dbReference type="InterPro" id="IPR051875">
    <property type="entry name" value="Calcineurin_B_homologous"/>
</dbReference>
<evidence type="ECO:0000256" key="9">
    <source>
        <dbReference type="ARBA" id="ARBA00022723"/>
    </source>
</evidence>
<evidence type="ECO:0000256" key="8">
    <source>
        <dbReference type="ARBA" id="ARBA00022707"/>
    </source>
</evidence>
<evidence type="ECO:0000256" key="14">
    <source>
        <dbReference type="ARBA" id="ARBA00023242"/>
    </source>
</evidence>
<keyword evidence="4" id="KW-0813">Transport</keyword>
<keyword evidence="8" id="KW-0519">Myristate</keyword>
<keyword evidence="5" id="KW-1003">Cell membrane</keyword>
<feature type="domain" description="EF-hand" evidence="17">
    <location>
        <begin position="145"/>
        <end position="180"/>
    </location>
</feature>
<evidence type="ECO:0000256" key="7">
    <source>
        <dbReference type="ARBA" id="ARBA00022553"/>
    </source>
</evidence>
<evidence type="ECO:0000256" key="12">
    <source>
        <dbReference type="ARBA" id="ARBA00022927"/>
    </source>
</evidence>
<sequence>MGLKNTKLDLPEDADDICKTTGFNHGQLARLYRRFKHLSDGETYLTRDQLKNLRAVSDNPLGDRILEAFFFDDPECQETKKMTFNQFAHVLARFRPGNSGPANEINSKENKLKFAFSMYDITNDGYISYDEFIYVLKLVLGDHEQIETIAERSIAEADVTKNGRLSFDEFSQAMEHVAVDQKMSMRFKN</sequence>
<dbReference type="Proteomes" id="UP000492821">
    <property type="component" value="Unassembled WGS sequence"/>
</dbReference>
<keyword evidence="15" id="KW-0449">Lipoprotein</keyword>
<evidence type="ECO:0000256" key="10">
    <source>
        <dbReference type="ARBA" id="ARBA00022737"/>
    </source>
</evidence>
<evidence type="ECO:0000256" key="1">
    <source>
        <dbReference type="ARBA" id="ARBA00004123"/>
    </source>
</evidence>
<reference evidence="19" key="2">
    <citation type="submission" date="2020-10" db="UniProtKB">
        <authorList>
            <consortium name="WormBaseParasite"/>
        </authorList>
    </citation>
    <scope>IDENTIFICATION</scope>
</reference>
<reference evidence="18" key="1">
    <citation type="journal article" date="2013" name="Genetics">
        <title>The draft genome and transcriptome of Panagrellus redivivus are shaped by the harsh demands of a free-living lifestyle.</title>
        <authorList>
            <person name="Srinivasan J."/>
            <person name="Dillman A.R."/>
            <person name="Macchietto M.G."/>
            <person name="Heikkinen L."/>
            <person name="Lakso M."/>
            <person name="Fracchia K.M."/>
            <person name="Antoshechkin I."/>
            <person name="Mortazavi A."/>
            <person name="Wong G."/>
            <person name="Sternberg P.W."/>
        </authorList>
    </citation>
    <scope>NUCLEOTIDE SEQUENCE [LARGE SCALE GENOMIC DNA]</scope>
    <source>
        <strain evidence="18">MT8872</strain>
    </source>
</reference>
<evidence type="ECO:0000256" key="4">
    <source>
        <dbReference type="ARBA" id="ARBA00022448"/>
    </source>
</evidence>
<accession>A0A7E4VWG1</accession>
<dbReference type="GO" id="GO:0005634">
    <property type="term" value="C:nucleus"/>
    <property type="evidence" value="ECO:0007669"/>
    <property type="project" value="UniProtKB-SubCell"/>
</dbReference>
<dbReference type="GO" id="GO:0005886">
    <property type="term" value="C:plasma membrane"/>
    <property type="evidence" value="ECO:0007669"/>
    <property type="project" value="UniProtKB-SubCell"/>
</dbReference>
<evidence type="ECO:0000256" key="16">
    <source>
        <dbReference type="ARBA" id="ARBA00038164"/>
    </source>
</evidence>